<feature type="region of interest" description="Disordered" evidence="6">
    <location>
        <begin position="434"/>
        <end position="477"/>
    </location>
</feature>
<evidence type="ECO:0000259" key="8">
    <source>
        <dbReference type="Pfam" id="PF17802"/>
    </source>
</evidence>
<reference evidence="10 11" key="1">
    <citation type="submission" date="2019-09" db="EMBL/GenBank/DDBJ databases">
        <title>Bifidobacterium canis sp. nov., isolated from the digestive tract of German Shepherd dog puppy.</title>
        <authorList>
            <person name="Bunesova V."/>
        </authorList>
    </citation>
    <scope>NUCLEOTIDE SEQUENCE [LARGE SCALE GENOMIC DNA]</scope>
    <source>
        <strain evidence="10 11">GSD1FS</strain>
    </source>
</reference>
<evidence type="ECO:0000256" key="4">
    <source>
        <dbReference type="ARBA" id="ARBA00022729"/>
    </source>
</evidence>
<dbReference type="GO" id="GO:0005975">
    <property type="term" value="P:carbohydrate metabolic process"/>
    <property type="evidence" value="ECO:0007669"/>
    <property type="project" value="UniProtKB-ARBA"/>
</dbReference>
<dbReference type="InterPro" id="IPR013783">
    <property type="entry name" value="Ig-like_fold"/>
</dbReference>
<feature type="domain" description="SDR-like Ig" evidence="9">
    <location>
        <begin position="73"/>
        <end position="157"/>
    </location>
</feature>
<feature type="transmembrane region" description="Helical" evidence="7">
    <location>
        <begin position="486"/>
        <end position="506"/>
    </location>
</feature>
<dbReference type="InterPro" id="IPR008966">
    <property type="entry name" value="Adhesion_dom_sf"/>
</dbReference>
<dbReference type="SUPFAM" id="SSF49401">
    <property type="entry name" value="Bacterial adhesins"/>
    <property type="match status" value="2"/>
</dbReference>
<accession>A0A7K1J5J6</accession>
<dbReference type="AlphaFoldDB" id="A0A7K1J5J6"/>
<dbReference type="InterPro" id="IPR011252">
    <property type="entry name" value="Fibrogen-bd_dom1"/>
</dbReference>
<comment type="caution">
    <text evidence="10">The sequence shown here is derived from an EMBL/GenBank/DDBJ whole genome shotgun (WGS) entry which is preliminary data.</text>
</comment>
<gene>
    <name evidence="10" type="ORF">GSD1FS_1279</name>
</gene>
<keyword evidence="3" id="KW-0964">Secreted</keyword>
<dbReference type="SUPFAM" id="SSF49478">
    <property type="entry name" value="Cna protein B-type domain"/>
    <property type="match status" value="1"/>
</dbReference>
<dbReference type="InterPro" id="IPR041033">
    <property type="entry name" value="SpaA_PFL_dom_1"/>
</dbReference>
<dbReference type="Pfam" id="PF17961">
    <property type="entry name" value="Big_8"/>
    <property type="match status" value="1"/>
</dbReference>
<dbReference type="Gene3D" id="2.60.40.740">
    <property type="match status" value="1"/>
</dbReference>
<comment type="subcellular location">
    <subcellularLocation>
        <location evidence="1">Secreted</location>
        <location evidence="1">Cell wall</location>
        <topology evidence="1">Peptidoglycan-anchor</topology>
    </subcellularLocation>
</comment>
<dbReference type="Pfam" id="PF17802">
    <property type="entry name" value="SpaA"/>
    <property type="match status" value="1"/>
</dbReference>
<feature type="domain" description="SpaA-like prealbumin fold" evidence="8">
    <location>
        <begin position="348"/>
        <end position="421"/>
    </location>
</feature>
<dbReference type="InterPro" id="IPR041171">
    <property type="entry name" value="SDR_Ig"/>
</dbReference>
<feature type="compositionally biased region" description="Polar residues" evidence="6">
    <location>
        <begin position="445"/>
        <end position="458"/>
    </location>
</feature>
<keyword evidence="2" id="KW-0134">Cell wall</keyword>
<evidence type="ECO:0000259" key="9">
    <source>
        <dbReference type="Pfam" id="PF17961"/>
    </source>
</evidence>
<evidence type="ECO:0000256" key="6">
    <source>
        <dbReference type="SAM" id="MobiDB-lite"/>
    </source>
</evidence>
<protein>
    <submittedName>
        <fullName evidence="10">LPXTG-domain-containing protein cell wall anchor domain</fullName>
    </submittedName>
</protein>
<name>A0A7K1J5J6_9BIFI</name>
<proteinExistence type="predicted"/>
<keyword evidence="7" id="KW-0812">Transmembrane</keyword>
<dbReference type="Gene3D" id="2.60.40.10">
    <property type="entry name" value="Immunoglobulins"/>
    <property type="match status" value="1"/>
</dbReference>
<dbReference type="Proteomes" id="UP000487882">
    <property type="component" value="Unassembled WGS sequence"/>
</dbReference>
<evidence type="ECO:0000256" key="5">
    <source>
        <dbReference type="ARBA" id="ARBA00023088"/>
    </source>
</evidence>
<evidence type="ECO:0000256" key="7">
    <source>
        <dbReference type="SAM" id="Phobius"/>
    </source>
</evidence>
<organism evidence="10 11">
    <name type="scientific">Bifidobacterium canis</name>
    <dbReference type="NCBI Taxonomy" id="2610880"/>
    <lineage>
        <taxon>Bacteria</taxon>
        <taxon>Bacillati</taxon>
        <taxon>Actinomycetota</taxon>
        <taxon>Actinomycetes</taxon>
        <taxon>Bifidobacteriales</taxon>
        <taxon>Bifidobacteriaceae</taxon>
        <taxon>Bifidobacterium</taxon>
    </lineage>
</organism>
<evidence type="ECO:0000256" key="2">
    <source>
        <dbReference type="ARBA" id="ARBA00022512"/>
    </source>
</evidence>
<sequence>MQGMHTLHSNTANHRNIVTRLMGIVIALVAAVAMVVPTTLLAVPSAAAQEISKNIITSASVNPDTVQPLGTATLTMEFQLPNNTIHAGDTSTITLPANFTYFNSGTDFDIHSDEGAVVAHAHIAGSTMTLTYTEYVEQHSDISGTITAAFTVQNSATPGEQEFHVTVSGTPVPISNNGGKITVEPGDPEANTVFGKYGYQSGDSTDELLYMLRVNVPNQNLSNITIEDQLTSAGLSYLPSTFTVTQGTWVKDAQGKYSLQNATDVTSRYQATITTGSDGIQHFSMNIGDLNGVGLLVKYYVRASADIPTGTSITNNATMNYNNGNTAPSGSTTVWKLATGHAHGYIYTINITKTNASTGEKLQGAEFTVTRTRTGQVVGTVTTDANGNAALGNLVRDDYVISETKAPAGYAKAASVTVSASDFKKGNDSTTYSVTIQDDKATTPEKLSQPETQKPTTVPQAPSSQPKQPAPAKTVSTPLSRTGGNILIFIVVAVVLLAIGAGLFAYSKYLKRKQ</sequence>
<dbReference type="Gene3D" id="2.60.40.1280">
    <property type="match status" value="1"/>
</dbReference>
<keyword evidence="5" id="KW-0572">Peptidoglycan-anchor</keyword>
<keyword evidence="11" id="KW-1185">Reference proteome</keyword>
<evidence type="ECO:0000313" key="11">
    <source>
        <dbReference type="Proteomes" id="UP000487882"/>
    </source>
</evidence>
<feature type="transmembrane region" description="Helical" evidence="7">
    <location>
        <begin position="21"/>
        <end position="43"/>
    </location>
</feature>
<dbReference type="EMBL" id="WNLP01000006">
    <property type="protein sequence ID" value="MUH59936.1"/>
    <property type="molecule type" value="Genomic_DNA"/>
</dbReference>
<evidence type="ECO:0000256" key="1">
    <source>
        <dbReference type="ARBA" id="ARBA00004168"/>
    </source>
</evidence>
<evidence type="ECO:0000256" key="3">
    <source>
        <dbReference type="ARBA" id="ARBA00022525"/>
    </source>
</evidence>
<keyword evidence="7" id="KW-0472">Membrane</keyword>
<keyword evidence="4" id="KW-0732">Signal</keyword>
<evidence type="ECO:0000313" key="10">
    <source>
        <dbReference type="EMBL" id="MUH59936.1"/>
    </source>
</evidence>
<feature type="compositionally biased region" description="Low complexity" evidence="6">
    <location>
        <begin position="459"/>
        <end position="473"/>
    </location>
</feature>
<keyword evidence="7" id="KW-1133">Transmembrane helix</keyword>
<dbReference type="GO" id="GO:0007155">
    <property type="term" value="P:cell adhesion"/>
    <property type="evidence" value="ECO:0007669"/>
    <property type="project" value="InterPro"/>
</dbReference>